<protein>
    <recommendedName>
        <fullName evidence="1">RNA-dependent RNA polymerase</fullName>
        <ecNumber evidence="1">2.7.7.48</ecNumber>
    </recommendedName>
</protein>
<dbReference type="GO" id="GO:0003723">
    <property type="term" value="F:RNA binding"/>
    <property type="evidence" value="ECO:0007669"/>
    <property type="project" value="UniProtKB-KW"/>
</dbReference>
<dbReference type="GO" id="GO:0031047">
    <property type="term" value="P:regulatory ncRNA-mediated gene silencing"/>
    <property type="evidence" value="ECO:0007669"/>
    <property type="project" value="UniProtKB-KW"/>
</dbReference>
<keyword evidence="1" id="KW-0808">Transferase</keyword>
<accession>A0A9I9E202</accession>
<organism evidence="3">
    <name type="scientific">Cucumis melo</name>
    <name type="common">Muskmelon</name>
    <dbReference type="NCBI Taxonomy" id="3656"/>
    <lineage>
        <taxon>Eukaryota</taxon>
        <taxon>Viridiplantae</taxon>
        <taxon>Streptophyta</taxon>
        <taxon>Embryophyta</taxon>
        <taxon>Tracheophyta</taxon>
        <taxon>Spermatophyta</taxon>
        <taxon>Magnoliopsida</taxon>
        <taxon>eudicotyledons</taxon>
        <taxon>Gunneridae</taxon>
        <taxon>Pentapetalae</taxon>
        <taxon>rosids</taxon>
        <taxon>fabids</taxon>
        <taxon>Cucurbitales</taxon>
        <taxon>Cucurbitaceae</taxon>
        <taxon>Benincaseae</taxon>
        <taxon>Cucumis</taxon>
    </lineage>
</organism>
<dbReference type="EC" id="2.7.7.48" evidence="1"/>
<keyword evidence="1" id="KW-0548">Nucleotidyltransferase</keyword>
<dbReference type="InterPro" id="IPR057596">
    <property type="entry name" value="RDRP_core"/>
</dbReference>
<reference evidence="3" key="1">
    <citation type="submission" date="2023-03" db="UniProtKB">
        <authorList>
            <consortium name="EnsemblPlants"/>
        </authorList>
    </citation>
    <scope>IDENTIFICATION</scope>
</reference>
<comment type="similarity">
    <text evidence="1">Belongs to the RdRP family.</text>
</comment>
<name>A0A9I9E202_CUCME</name>
<dbReference type="Gramene" id="MELO3C026813.2.1">
    <property type="protein sequence ID" value="MELO3C026813.2.1"/>
    <property type="gene ID" value="MELO3C026813.2"/>
</dbReference>
<dbReference type="EnsemblPlants" id="MELO3C026813.2.1">
    <property type="protein sequence ID" value="MELO3C026813.2.1"/>
    <property type="gene ID" value="MELO3C026813.2"/>
</dbReference>
<evidence type="ECO:0000313" key="3">
    <source>
        <dbReference type="EnsemblPlants" id="MELO3C026813.2.1"/>
    </source>
</evidence>
<keyword evidence="1" id="KW-0696">RNA-directed RNA polymerase</keyword>
<feature type="domain" description="RDRP core" evidence="2">
    <location>
        <begin position="14"/>
        <end position="55"/>
    </location>
</feature>
<keyword evidence="1" id="KW-0694">RNA-binding</keyword>
<comment type="function">
    <text evidence="1">Probably involved in the RNA silencing pathway and required for the generation of small interfering RNAs (siRNAs).</text>
</comment>
<dbReference type="AlphaFoldDB" id="A0A9I9E202"/>
<sequence>MYSTELSPRTSSSLEDRKMKIFKRILSILRDGITIGDKMFEFLAYSSSQLREKEDGSSRVDEKEEENADKWWLSEKAIRKAGELS</sequence>
<evidence type="ECO:0000259" key="2">
    <source>
        <dbReference type="Pfam" id="PF05183"/>
    </source>
</evidence>
<comment type="catalytic activity">
    <reaction evidence="1">
        <text>RNA(n) + a ribonucleoside 5'-triphosphate = RNA(n+1) + diphosphate</text>
        <dbReference type="Rhea" id="RHEA:21248"/>
        <dbReference type="Rhea" id="RHEA-COMP:14527"/>
        <dbReference type="Rhea" id="RHEA-COMP:17342"/>
        <dbReference type="ChEBI" id="CHEBI:33019"/>
        <dbReference type="ChEBI" id="CHEBI:61557"/>
        <dbReference type="ChEBI" id="CHEBI:140395"/>
        <dbReference type="EC" id="2.7.7.48"/>
    </reaction>
</comment>
<keyword evidence="1" id="KW-0943">RNA-mediated gene silencing</keyword>
<dbReference type="GO" id="GO:0003968">
    <property type="term" value="F:RNA-directed RNA polymerase activity"/>
    <property type="evidence" value="ECO:0007669"/>
    <property type="project" value="UniProtKB-KW"/>
</dbReference>
<proteinExistence type="inferred from homology"/>
<dbReference type="Pfam" id="PF05183">
    <property type="entry name" value="RdRP"/>
    <property type="match status" value="1"/>
</dbReference>
<evidence type="ECO:0000256" key="1">
    <source>
        <dbReference type="RuleBase" id="RU363098"/>
    </source>
</evidence>